<evidence type="ECO:0000256" key="6">
    <source>
        <dbReference type="ARBA" id="ARBA00022512"/>
    </source>
</evidence>
<dbReference type="EC" id="3.1.1.11" evidence="5 10"/>
<dbReference type="AlphaFoldDB" id="A0A8K0IT74"/>
<keyword evidence="6" id="KW-0134">Cell wall</keyword>
<comment type="pathway">
    <text evidence="2 10">Glycan metabolism; pectin degradation; 2-dehydro-3-deoxy-D-gluconate from pectin: step 1/5.</text>
</comment>
<dbReference type="Pfam" id="PF01095">
    <property type="entry name" value="Pectinesterase"/>
    <property type="match status" value="1"/>
</dbReference>
<reference evidence="12" key="1">
    <citation type="journal article" date="2017" name="Gigascience">
        <title>The genome draft of coconut (Cocos nucifera).</title>
        <authorList>
            <person name="Xiao Y."/>
            <person name="Xu P."/>
            <person name="Fan H."/>
            <person name="Baudouin L."/>
            <person name="Xia W."/>
            <person name="Bocs S."/>
            <person name="Xu J."/>
            <person name="Li Q."/>
            <person name="Guo A."/>
            <person name="Zhou L."/>
            <person name="Li J."/>
            <person name="Wu Y."/>
            <person name="Ma Z."/>
            <person name="Armero A."/>
            <person name="Issali A.E."/>
            <person name="Liu N."/>
            <person name="Peng M."/>
            <person name="Yang Y."/>
        </authorList>
    </citation>
    <scope>NUCLEOTIDE SEQUENCE</scope>
    <source>
        <tissue evidence="12">Spear leaf of Hainan Tall coconut</tissue>
    </source>
</reference>
<dbReference type="InterPro" id="IPR000070">
    <property type="entry name" value="Pectinesterase_cat"/>
</dbReference>
<name>A0A8K0IT74_COCNU</name>
<dbReference type="SMART" id="SM00856">
    <property type="entry name" value="PMEI"/>
    <property type="match status" value="1"/>
</dbReference>
<accession>A0A8K0IT74</accession>
<dbReference type="InterPro" id="IPR012334">
    <property type="entry name" value="Pectin_lyas_fold"/>
</dbReference>
<proteinExistence type="inferred from homology"/>
<evidence type="ECO:0000256" key="8">
    <source>
        <dbReference type="ARBA" id="ARBA00023085"/>
    </source>
</evidence>
<feature type="active site" evidence="9">
    <location>
        <position position="411"/>
    </location>
</feature>
<comment type="subcellular location">
    <subcellularLocation>
        <location evidence="1">Secreted</location>
        <location evidence="1">Cell wall</location>
    </subcellularLocation>
</comment>
<evidence type="ECO:0000256" key="1">
    <source>
        <dbReference type="ARBA" id="ARBA00004191"/>
    </source>
</evidence>
<dbReference type="PANTHER" id="PTHR31707">
    <property type="entry name" value="PECTINESTERASE"/>
    <property type="match status" value="1"/>
</dbReference>
<gene>
    <name evidence="12" type="ORF">COCNU_13G002480</name>
</gene>
<keyword evidence="7 10" id="KW-0378">Hydrolase</keyword>
<dbReference type="SUPFAM" id="SSF51126">
    <property type="entry name" value="Pectin lyase-like"/>
    <property type="match status" value="1"/>
</dbReference>
<dbReference type="InterPro" id="IPR035513">
    <property type="entry name" value="Invertase/methylesterase_inhib"/>
</dbReference>
<dbReference type="GO" id="GO:0004857">
    <property type="term" value="F:enzyme inhibitor activity"/>
    <property type="evidence" value="ECO:0007669"/>
    <property type="project" value="InterPro"/>
</dbReference>
<dbReference type="GO" id="GO:0042545">
    <property type="term" value="P:cell wall modification"/>
    <property type="evidence" value="ECO:0007669"/>
    <property type="project" value="UniProtKB-UniRule"/>
</dbReference>
<dbReference type="GO" id="GO:0045490">
    <property type="term" value="P:pectin catabolic process"/>
    <property type="evidence" value="ECO:0007669"/>
    <property type="project" value="UniProtKB-UniRule"/>
</dbReference>
<reference evidence="12" key="2">
    <citation type="submission" date="2019-07" db="EMBL/GenBank/DDBJ databases">
        <authorList>
            <person name="Yang Y."/>
            <person name="Bocs S."/>
            <person name="Baudouin L."/>
        </authorList>
    </citation>
    <scope>NUCLEOTIDE SEQUENCE</scope>
    <source>
        <tissue evidence="12">Spear leaf of Hainan Tall coconut</tissue>
    </source>
</reference>
<dbReference type="InterPro" id="IPR006501">
    <property type="entry name" value="Pectinesterase_inhib_dom"/>
</dbReference>
<evidence type="ECO:0000313" key="13">
    <source>
        <dbReference type="Proteomes" id="UP000797356"/>
    </source>
</evidence>
<dbReference type="InterPro" id="IPR033131">
    <property type="entry name" value="Pectinesterase_Asp_AS"/>
</dbReference>
<evidence type="ECO:0000256" key="5">
    <source>
        <dbReference type="ARBA" id="ARBA00013229"/>
    </source>
</evidence>
<keyword evidence="13" id="KW-1185">Reference proteome</keyword>
<comment type="caution">
    <text evidence="12">The sequence shown here is derived from an EMBL/GenBank/DDBJ whole genome shotgun (WGS) entry which is preliminary data.</text>
</comment>
<feature type="domain" description="Pectinesterase inhibitor" evidence="11">
    <location>
        <begin position="45"/>
        <end position="202"/>
    </location>
</feature>
<dbReference type="Gene3D" id="2.160.20.10">
    <property type="entry name" value="Single-stranded right-handed beta-helix, Pectin lyase-like"/>
    <property type="match status" value="1"/>
</dbReference>
<dbReference type="Gene3D" id="1.20.140.40">
    <property type="entry name" value="Invertase/pectin methylesterase inhibitor family protein"/>
    <property type="match status" value="1"/>
</dbReference>
<evidence type="ECO:0000256" key="7">
    <source>
        <dbReference type="ARBA" id="ARBA00022801"/>
    </source>
</evidence>
<keyword evidence="6" id="KW-0964">Secreted</keyword>
<evidence type="ECO:0000313" key="12">
    <source>
        <dbReference type="EMBL" id="KAG1366458.1"/>
    </source>
</evidence>
<sequence length="578" mass="63412">MAKKVLIGAVSGILLVAAVIGVVGGVMRSQKASSGSGDGGSQLSSSAKYVSTFCQPTQYRDTCERTLSKVSNTTSPNEVIQIAINATKDAIRARFDIPDKILKDIPSLAPNLPQRNLSMLQDALTDCKQLLEDTIDFLDATYALSDNVEDLVLRSNDVVTWMTSMNLQVSSCLDGIEHPAVHQAMIKELGNSTELRSNALSMVAQASKVLQALGIQLNTGADSRRRLLAHEEAVYERDSEGYPTWFTTADRKLLGQEIVTPNVVVAKDGSGTFKTINDALNAMPATYPGRYIIYVKAGIYDEKVLIDKKKTNLFMYGDGSKKTIVTGNANYIAGVKTDQTASFAVQAPGFICKNMGFRNTAGPEGHQAVAFRINADLAVLVRCRFDGYQDTLYVQSGRHFFRNCVVSGTIDFIFGGGATVLQNCLIIVRRPMDNQFSAVTAAAGDLPDENSAIVIHNSRILPDKRLFPDRFTLKTYLGRPWKAYAKTVVMETLIGDLIQPDGWKAWDGEPDHCNTAYYAEFQNRGPGADTRFRVRWPAFRVINRQEAQQFTVSNLLYTPGADWIALSGAPQIKGFRRA</sequence>
<evidence type="ECO:0000256" key="10">
    <source>
        <dbReference type="RuleBase" id="RU000589"/>
    </source>
</evidence>
<dbReference type="OrthoDB" id="2019149at2759"/>
<comment type="similarity">
    <text evidence="4">In the C-terminal section; belongs to the pectinesterase family.</text>
</comment>
<evidence type="ECO:0000256" key="3">
    <source>
        <dbReference type="ARBA" id="ARBA00006027"/>
    </source>
</evidence>
<comment type="similarity">
    <text evidence="3">In the N-terminal section; belongs to the PMEI family.</text>
</comment>
<protein>
    <recommendedName>
        <fullName evidence="5 10">Pectinesterase</fullName>
        <ecNumber evidence="5 10">3.1.1.11</ecNumber>
    </recommendedName>
</protein>
<dbReference type="EMBL" id="CM017884">
    <property type="protein sequence ID" value="KAG1366458.1"/>
    <property type="molecule type" value="Genomic_DNA"/>
</dbReference>
<dbReference type="PROSITE" id="PS00503">
    <property type="entry name" value="PECTINESTERASE_2"/>
    <property type="match status" value="1"/>
</dbReference>
<evidence type="ECO:0000256" key="2">
    <source>
        <dbReference type="ARBA" id="ARBA00005184"/>
    </source>
</evidence>
<evidence type="ECO:0000259" key="11">
    <source>
        <dbReference type="SMART" id="SM00856"/>
    </source>
</evidence>
<evidence type="ECO:0000256" key="9">
    <source>
        <dbReference type="PROSITE-ProRule" id="PRU10040"/>
    </source>
</evidence>
<dbReference type="Proteomes" id="UP000797356">
    <property type="component" value="Chromosome 13"/>
</dbReference>
<comment type="catalytic activity">
    <reaction evidence="10">
        <text>[(1-&gt;4)-alpha-D-galacturonosyl methyl ester](n) + n H2O = [(1-&gt;4)-alpha-D-galacturonosyl](n) + n methanol + n H(+)</text>
        <dbReference type="Rhea" id="RHEA:22380"/>
        <dbReference type="Rhea" id="RHEA-COMP:14570"/>
        <dbReference type="Rhea" id="RHEA-COMP:14573"/>
        <dbReference type="ChEBI" id="CHEBI:15377"/>
        <dbReference type="ChEBI" id="CHEBI:15378"/>
        <dbReference type="ChEBI" id="CHEBI:17790"/>
        <dbReference type="ChEBI" id="CHEBI:140522"/>
        <dbReference type="ChEBI" id="CHEBI:140523"/>
        <dbReference type="EC" id="3.1.1.11"/>
    </reaction>
</comment>
<dbReference type="SUPFAM" id="SSF101148">
    <property type="entry name" value="Plant invertase/pectin methylesterase inhibitor"/>
    <property type="match status" value="1"/>
</dbReference>
<dbReference type="Pfam" id="PF04043">
    <property type="entry name" value="PMEI"/>
    <property type="match status" value="1"/>
</dbReference>
<organism evidence="12 13">
    <name type="scientific">Cocos nucifera</name>
    <name type="common">Coconut palm</name>
    <dbReference type="NCBI Taxonomy" id="13894"/>
    <lineage>
        <taxon>Eukaryota</taxon>
        <taxon>Viridiplantae</taxon>
        <taxon>Streptophyta</taxon>
        <taxon>Embryophyta</taxon>
        <taxon>Tracheophyta</taxon>
        <taxon>Spermatophyta</taxon>
        <taxon>Magnoliopsida</taxon>
        <taxon>Liliopsida</taxon>
        <taxon>Arecaceae</taxon>
        <taxon>Arecoideae</taxon>
        <taxon>Cocoseae</taxon>
        <taxon>Attaleinae</taxon>
        <taxon>Cocos</taxon>
    </lineage>
</organism>
<evidence type="ECO:0000256" key="4">
    <source>
        <dbReference type="ARBA" id="ARBA00007786"/>
    </source>
</evidence>
<dbReference type="FunFam" id="2.160.20.10:FF:000029">
    <property type="entry name" value="Pectinesterase 4"/>
    <property type="match status" value="1"/>
</dbReference>
<keyword evidence="8 10" id="KW-0063">Aspartyl esterase</keyword>
<dbReference type="InterPro" id="IPR011050">
    <property type="entry name" value="Pectin_lyase_fold/virulence"/>
</dbReference>
<dbReference type="CDD" id="cd15798">
    <property type="entry name" value="PMEI-like_3"/>
    <property type="match status" value="1"/>
</dbReference>
<dbReference type="NCBIfam" id="TIGR01614">
    <property type="entry name" value="PME_inhib"/>
    <property type="match status" value="1"/>
</dbReference>
<dbReference type="UniPathway" id="UPA00545">
    <property type="reaction ID" value="UER00823"/>
</dbReference>
<dbReference type="GO" id="GO:0030599">
    <property type="term" value="F:pectinesterase activity"/>
    <property type="evidence" value="ECO:0007669"/>
    <property type="project" value="UniProtKB-UniRule"/>
</dbReference>